<accession>A0A7Y3RMR9</accession>
<dbReference type="RefSeq" id="WP_173199763.1">
    <property type="nucleotide sequence ID" value="NZ_JABFCX010000003.1"/>
</dbReference>
<dbReference type="EMBL" id="JABFCX010000003">
    <property type="protein sequence ID" value="NNU16879.1"/>
    <property type="molecule type" value="Genomic_DNA"/>
</dbReference>
<dbReference type="AlphaFoldDB" id="A0A7Y3RMR9"/>
<proteinExistence type="predicted"/>
<dbReference type="Proteomes" id="UP000536835">
    <property type="component" value="Unassembled WGS sequence"/>
</dbReference>
<organism evidence="1 2">
    <name type="scientific">Parvularcula mediterranea</name>
    <dbReference type="NCBI Taxonomy" id="2732508"/>
    <lineage>
        <taxon>Bacteria</taxon>
        <taxon>Pseudomonadati</taxon>
        <taxon>Pseudomonadota</taxon>
        <taxon>Alphaproteobacteria</taxon>
        <taxon>Parvularculales</taxon>
        <taxon>Parvularculaceae</taxon>
        <taxon>Parvularcula</taxon>
    </lineage>
</organism>
<reference evidence="1 2" key="1">
    <citation type="submission" date="2020-05" db="EMBL/GenBank/DDBJ databases">
        <title>Parvularcula mediterraneae sp. nov., isolated from polypropylene straw from shallow seawater of the seashore of Laganas in Zakynthos island, Greece.</title>
        <authorList>
            <person name="Szabo I."/>
            <person name="Al-Omari J."/>
            <person name="Rado J."/>
            <person name="Szerdahelyi G.S."/>
        </authorList>
    </citation>
    <scope>NUCLEOTIDE SEQUENCE [LARGE SCALE GENOMIC DNA]</scope>
    <source>
        <strain evidence="1 2">ZS-1/3</strain>
    </source>
</reference>
<comment type="caution">
    <text evidence="1">The sequence shown here is derived from an EMBL/GenBank/DDBJ whole genome shotgun (WGS) entry which is preliminary data.</text>
</comment>
<evidence type="ECO:0000313" key="2">
    <source>
        <dbReference type="Proteomes" id="UP000536835"/>
    </source>
</evidence>
<sequence length="297" mass="32467">MRISVRRLIEIALLLIVTTLSLHESALAQQSIRLLSLETAIGSTDPERLEEHAAQQLETLGIPSSRNVGIYRNETSVLPNPRNPLAALDFSGVAFSSHPPGLEKGVHPRRGILIARDILLSSKHTGAKAGFPVYFATPDGTLIERQIIGRRGIGRVLDGAGKYVTKTDVTVSFLDRPVPDDVAVYPLLDVGSDSAFRFRGHRIPALLLNQHREVIPARTVGERSAGLRLAFAPYSEEHAYRAISGDSGYPIFTLINGELVPLSHHWFAGYGDGPNFTNRELLDAILMTAEKGPRETD</sequence>
<name>A0A7Y3RMR9_9PROT</name>
<protein>
    <submittedName>
        <fullName evidence="1">Uncharacterized protein</fullName>
    </submittedName>
</protein>
<evidence type="ECO:0000313" key="1">
    <source>
        <dbReference type="EMBL" id="NNU16879.1"/>
    </source>
</evidence>
<gene>
    <name evidence="1" type="ORF">HK107_11175</name>
</gene>
<keyword evidence="2" id="KW-1185">Reference proteome</keyword>